<dbReference type="Proteomes" id="UP000232323">
    <property type="component" value="Unassembled WGS sequence"/>
</dbReference>
<accession>A0A250X3H3</accession>
<dbReference type="Gene3D" id="3.10.490.10">
    <property type="entry name" value="Gamma-glutamyl cyclotransferase-like"/>
    <property type="match status" value="1"/>
</dbReference>
<keyword evidence="4" id="KW-1185">Reference proteome</keyword>
<protein>
    <recommendedName>
        <fullName evidence="1">glutathione-specific gamma-glutamylcyclotransferase</fullName>
        <ecNumber evidence="1">4.3.2.7</ecNumber>
    </recommendedName>
</protein>
<dbReference type="InterPro" id="IPR006840">
    <property type="entry name" value="ChaC"/>
</dbReference>
<evidence type="ECO:0000256" key="1">
    <source>
        <dbReference type="ARBA" id="ARBA00012344"/>
    </source>
</evidence>
<evidence type="ECO:0000256" key="2">
    <source>
        <dbReference type="ARBA" id="ARBA00023239"/>
    </source>
</evidence>
<name>A0A250X3H3_9CHLO</name>
<dbReference type="EC" id="4.3.2.7" evidence="1"/>
<dbReference type="PANTHER" id="PTHR12192:SF2">
    <property type="entry name" value="GLUTATHIONE-SPECIFIC GAMMA-GLUTAMYLCYCLOTRANSFERASE 2"/>
    <property type="match status" value="1"/>
</dbReference>
<proteinExistence type="predicted"/>
<dbReference type="AlphaFoldDB" id="A0A250X3H3"/>
<dbReference type="InterPro" id="IPR013024">
    <property type="entry name" value="GGCT-like"/>
</dbReference>
<evidence type="ECO:0000313" key="4">
    <source>
        <dbReference type="Proteomes" id="UP000232323"/>
    </source>
</evidence>
<dbReference type="Pfam" id="PF04752">
    <property type="entry name" value="ChaC"/>
    <property type="match status" value="1"/>
</dbReference>
<organism evidence="3 4">
    <name type="scientific">Chlamydomonas eustigma</name>
    <dbReference type="NCBI Taxonomy" id="1157962"/>
    <lineage>
        <taxon>Eukaryota</taxon>
        <taxon>Viridiplantae</taxon>
        <taxon>Chlorophyta</taxon>
        <taxon>core chlorophytes</taxon>
        <taxon>Chlorophyceae</taxon>
        <taxon>CS clade</taxon>
        <taxon>Chlamydomonadales</taxon>
        <taxon>Chlamydomonadaceae</taxon>
        <taxon>Chlamydomonas</taxon>
    </lineage>
</organism>
<dbReference type="PANTHER" id="PTHR12192">
    <property type="entry name" value="CATION TRANSPORT PROTEIN CHAC-RELATED"/>
    <property type="match status" value="1"/>
</dbReference>
<comment type="caution">
    <text evidence="3">The sequence shown here is derived from an EMBL/GenBank/DDBJ whole genome shotgun (WGS) entry which is preliminary data.</text>
</comment>
<dbReference type="EMBL" id="BEGY01000023">
    <property type="protein sequence ID" value="GAX77320.1"/>
    <property type="molecule type" value="Genomic_DNA"/>
</dbReference>
<reference evidence="3 4" key="1">
    <citation type="submission" date="2017-08" db="EMBL/GenBank/DDBJ databases">
        <title>Acidophilic green algal genome provides insights into adaptation to an acidic environment.</title>
        <authorList>
            <person name="Hirooka S."/>
            <person name="Hirose Y."/>
            <person name="Kanesaki Y."/>
            <person name="Higuchi S."/>
            <person name="Fujiwara T."/>
            <person name="Onuma R."/>
            <person name="Era A."/>
            <person name="Ohbayashi R."/>
            <person name="Uzuka A."/>
            <person name="Nozaki H."/>
            <person name="Yoshikawa H."/>
            <person name="Miyagishima S.Y."/>
        </authorList>
    </citation>
    <scope>NUCLEOTIDE SEQUENCE [LARGE SCALE GENOMIC DNA]</scope>
    <source>
        <strain evidence="3 4">NIES-2499</strain>
    </source>
</reference>
<evidence type="ECO:0000313" key="3">
    <source>
        <dbReference type="EMBL" id="GAX77320.1"/>
    </source>
</evidence>
<dbReference type="OrthoDB" id="1933483at2759"/>
<gene>
    <name evidence="3" type="ORF">CEUSTIGMA_g4766.t1</name>
</gene>
<dbReference type="GO" id="GO:0005737">
    <property type="term" value="C:cytoplasm"/>
    <property type="evidence" value="ECO:0007669"/>
    <property type="project" value="TreeGrafter"/>
</dbReference>
<dbReference type="CDD" id="cd06661">
    <property type="entry name" value="GGCT_like"/>
    <property type="match status" value="1"/>
</dbReference>
<dbReference type="GO" id="GO:0061928">
    <property type="term" value="F:glutathione specific gamma-glutamylcyclotransferase activity"/>
    <property type="evidence" value="ECO:0007669"/>
    <property type="project" value="UniProtKB-EC"/>
</dbReference>
<dbReference type="STRING" id="1157962.A0A250X3H3"/>
<dbReference type="GO" id="GO:0006751">
    <property type="term" value="P:glutathione catabolic process"/>
    <property type="evidence" value="ECO:0007669"/>
    <property type="project" value="InterPro"/>
</dbReference>
<keyword evidence="2" id="KW-0456">Lyase</keyword>
<sequence>MFRDNVASADSTSESVWIFGYGSLIWRPNFEFKRSVSGYIKGWRRVWWQGSTDHRGTPQSPGRTLTLAEDPTAITWGIAYELAGCLEQQQETLKYLEWREKQYDVRLHVDVFALPVATIAEVQSGPTGPSSANLSSLADPAICVQPDSRESSDMHTAQTSAGIKAEIVENTNLVLSGCLLYLASPDTTKNVNYLGPAPLEDIARQIATSCGPSGRNCDYLFGLIEAMRKASVNEDMEPETFLLETLVKAII</sequence>